<keyword evidence="1" id="KW-0812">Transmembrane</keyword>
<protein>
    <submittedName>
        <fullName evidence="2">Uncharacterized protein</fullName>
    </submittedName>
</protein>
<keyword evidence="1" id="KW-0472">Membrane</keyword>
<evidence type="ECO:0000313" key="3">
    <source>
        <dbReference type="Proteomes" id="UP000324222"/>
    </source>
</evidence>
<comment type="caution">
    <text evidence="2">The sequence shown here is derived from an EMBL/GenBank/DDBJ whole genome shotgun (WGS) entry which is preliminary data.</text>
</comment>
<reference evidence="2 3" key="1">
    <citation type="submission" date="2019-05" db="EMBL/GenBank/DDBJ databases">
        <title>Another draft genome of Portunus trituberculatus and its Hox gene families provides insights of decapod evolution.</title>
        <authorList>
            <person name="Jeong J.-H."/>
            <person name="Song I."/>
            <person name="Kim S."/>
            <person name="Choi T."/>
            <person name="Kim D."/>
            <person name="Ryu S."/>
            <person name="Kim W."/>
        </authorList>
    </citation>
    <scope>NUCLEOTIDE SEQUENCE [LARGE SCALE GENOMIC DNA]</scope>
    <source>
        <tissue evidence="2">Muscle</tissue>
    </source>
</reference>
<dbReference type="Proteomes" id="UP000324222">
    <property type="component" value="Unassembled WGS sequence"/>
</dbReference>
<keyword evidence="3" id="KW-1185">Reference proteome</keyword>
<evidence type="ECO:0000313" key="2">
    <source>
        <dbReference type="EMBL" id="MPC69809.1"/>
    </source>
</evidence>
<dbReference type="EMBL" id="VSRR010030035">
    <property type="protein sequence ID" value="MPC69809.1"/>
    <property type="molecule type" value="Genomic_DNA"/>
</dbReference>
<sequence>MFCFYSYYRSRLPPCFFLFVFLSPFPAFFCRSSLLIFFFCHYFFLSFVVRVFFPLHLFSFTFSFSKVCNSSSLLPPTTLRYVRGFTVAGGVHKITYSSILYHCNSSFPPQRVHCRSANED</sequence>
<dbReference type="AlphaFoldDB" id="A0A5B7HJ99"/>
<keyword evidence="1" id="KW-1133">Transmembrane helix</keyword>
<evidence type="ECO:0000256" key="1">
    <source>
        <dbReference type="SAM" id="Phobius"/>
    </source>
</evidence>
<gene>
    <name evidence="2" type="ORF">E2C01_064040</name>
</gene>
<feature type="transmembrane region" description="Helical" evidence="1">
    <location>
        <begin position="35"/>
        <end position="53"/>
    </location>
</feature>
<organism evidence="2 3">
    <name type="scientific">Portunus trituberculatus</name>
    <name type="common">Swimming crab</name>
    <name type="synonym">Neptunus trituberculatus</name>
    <dbReference type="NCBI Taxonomy" id="210409"/>
    <lineage>
        <taxon>Eukaryota</taxon>
        <taxon>Metazoa</taxon>
        <taxon>Ecdysozoa</taxon>
        <taxon>Arthropoda</taxon>
        <taxon>Crustacea</taxon>
        <taxon>Multicrustacea</taxon>
        <taxon>Malacostraca</taxon>
        <taxon>Eumalacostraca</taxon>
        <taxon>Eucarida</taxon>
        <taxon>Decapoda</taxon>
        <taxon>Pleocyemata</taxon>
        <taxon>Brachyura</taxon>
        <taxon>Eubrachyura</taxon>
        <taxon>Portunoidea</taxon>
        <taxon>Portunidae</taxon>
        <taxon>Portuninae</taxon>
        <taxon>Portunus</taxon>
    </lineage>
</organism>
<proteinExistence type="predicted"/>
<name>A0A5B7HJ99_PORTR</name>
<accession>A0A5B7HJ99</accession>
<feature type="transmembrane region" description="Helical" evidence="1">
    <location>
        <begin position="12"/>
        <end position="29"/>
    </location>
</feature>